<dbReference type="SMART" id="SM00471">
    <property type="entry name" value="HDc"/>
    <property type="match status" value="1"/>
</dbReference>
<dbReference type="PANTHER" id="PTHR43155">
    <property type="entry name" value="CYCLIC DI-GMP PHOSPHODIESTERASE PA4108-RELATED"/>
    <property type="match status" value="1"/>
</dbReference>
<dbReference type="SUPFAM" id="SSF109604">
    <property type="entry name" value="HD-domain/PDEase-like"/>
    <property type="match status" value="1"/>
</dbReference>
<dbReference type="AlphaFoldDB" id="A0A6V8MS65"/>
<dbReference type="PANTHER" id="PTHR43155:SF2">
    <property type="entry name" value="CYCLIC DI-GMP PHOSPHODIESTERASE PA4108"/>
    <property type="match status" value="1"/>
</dbReference>
<keyword evidence="5" id="KW-1185">Reference proteome</keyword>
<dbReference type="PROSITE" id="PS51832">
    <property type="entry name" value="HD_GYP"/>
    <property type="match status" value="1"/>
</dbReference>
<reference evidence="4" key="1">
    <citation type="submission" date="2020-06" db="EMBL/GenBank/DDBJ databases">
        <title>Draft genomic sequecing of Geomonas sp. Red736.</title>
        <authorList>
            <person name="Itoh H."/>
            <person name="Xu Z.X."/>
            <person name="Ushijima N."/>
            <person name="Masuda Y."/>
            <person name="Shiratori Y."/>
            <person name="Senoo K."/>
        </authorList>
    </citation>
    <scope>NUCLEOTIDE SEQUENCE [LARGE SCALE GENOMIC DNA]</scope>
    <source>
        <strain evidence="4">Red736</strain>
    </source>
</reference>
<dbReference type="EMBL" id="CP096574">
    <property type="protein sequence ID" value="UPU35831.1"/>
    <property type="molecule type" value="Genomic_DNA"/>
</dbReference>
<accession>A0A6V8MS65</accession>
<reference evidence="3" key="3">
    <citation type="submission" date="2022-04" db="EMBL/GenBank/DDBJ databases">
        <authorList>
            <person name="Liu G."/>
        </authorList>
    </citation>
    <scope>NUCLEOTIDE SEQUENCE</scope>
    <source>
        <strain evidence="3">RG22</strain>
    </source>
</reference>
<name>A0A6V8MS65_9BACT</name>
<dbReference type="InterPro" id="IPR003607">
    <property type="entry name" value="HD/PDEase_dom"/>
</dbReference>
<organism evidence="2 4">
    <name type="scientific">Geomonas paludis</name>
    <dbReference type="NCBI Taxonomy" id="2740185"/>
    <lineage>
        <taxon>Bacteria</taxon>
        <taxon>Pseudomonadati</taxon>
        <taxon>Thermodesulfobacteriota</taxon>
        <taxon>Desulfuromonadia</taxon>
        <taxon>Geobacterales</taxon>
        <taxon>Geobacteraceae</taxon>
        <taxon>Geomonas</taxon>
    </lineage>
</organism>
<dbReference type="Pfam" id="PF13487">
    <property type="entry name" value="HD_5"/>
    <property type="match status" value="1"/>
</dbReference>
<evidence type="ECO:0000313" key="4">
    <source>
        <dbReference type="Proteomes" id="UP000568888"/>
    </source>
</evidence>
<evidence type="ECO:0000313" key="5">
    <source>
        <dbReference type="Proteomes" id="UP000831485"/>
    </source>
</evidence>
<dbReference type="CDD" id="cd00077">
    <property type="entry name" value="HDc"/>
    <property type="match status" value="1"/>
</dbReference>
<sequence length="479" mass="53086">MVLEVDREPAGDELARLGKTLVSHFFVLLKSSVNYGAGHAVVVQRVGNLLEVLRAISGQQDDAALILKGGHLYLGEFRLRPDIASFEGPRYVKELMRRHHLGSITFGPGVTSTDLQRFVYLLQEPQEDESDCFQRLVDAVQQRGIANLELDVLREDEVLSITPQLKRLRSAGDKVRPLYRKLLTTMDEVAAEVASGRRLRLRESKRVVQQIIDLLYSHEADLLGLSTMRSHDSSSQHHAANVCILSLLVGKRLGMNKFHLCELGLAALFHDIGNCDVPAEILDKAGELSPQERELMEKHPLYGVRKVMKLKGLDDLTARIVTGIFEHHLMADFSGYPRVGYRKLGLLGRIISIADSYDGLTSSRVSGRTAYPPHKALRVMLSQSGKSYDQALLKVFVGCVGIHPVGSLLLLDDKDIAVVVGNSEDPAQWDNPLVRIIADREGRETEGGEVIALGSPGSPQTITAILDPYLYDLDVSRYF</sequence>
<dbReference type="InterPro" id="IPR037522">
    <property type="entry name" value="HD_GYP_dom"/>
</dbReference>
<protein>
    <submittedName>
        <fullName evidence="3">HD domain-containing protein</fullName>
    </submittedName>
</protein>
<feature type="domain" description="HD-GYP" evidence="1">
    <location>
        <begin position="214"/>
        <end position="412"/>
    </location>
</feature>
<evidence type="ECO:0000313" key="2">
    <source>
        <dbReference type="EMBL" id="GFO62587.1"/>
    </source>
</evidence>
<dbReference type="EMBL" id="BLXY01000001">
    <property type="protein sequence ID" value="GFO62587.1"/>
    <property type="molecule type" value="Genomic_DNA"/>
</dbReference>
<dbReference type="RefSeq" id="WP_183344749.1">
    <property type="nucleotide sequence ID" value="NZ_BLXY01000001.1"/>
</dbReference>
<dbReference type="Proteomes" id="UP000831485">
    <property type="component" value="Chromosome"/>
</dbReference>
<evidence type="ECO:0000313" key="3">
    <source>
        <dbReference type="EMBL" id="UPU35831.1"/>
    </source>
</evidence>
<gene>
    <name evidence="2" type="ORF">GMPD_05060</name>
    <name evidence="3" type="ORF">M1B72_20695</name>
</gene>
<dbReference type="Gene3D" id="1.10.3210.10">
    <property type="entry name" value="Hypothetical protein af1432"/>
    <property type="match status" value="1"/>
</dbReference>
<dbReference type="Proteomes" id="UP000568888">
    <property type="component" value="Unassembled WGS sequence"/>
</dbReference>
<proteinExistence type="predicted"/>
<evidence type="ECO:0000259" key="1">
    <source>
        <dbReference type="PROSITE" id="PS51832"/>
    </source>
</evidence>
<reference evidence="2" key="2">
    <citation type="journal article" date="2021" name="Int. J. Syst. Evol. Microbiol.">
        <title>Geomonas silvestris sp. nov., Geomonas paludis sp. nov. and Geomonas limicola sp. nov., isolated from terrestrial environments, and emended description of the genus Geomonas.</title>
        <authorList>
            <person name="Itoh H."/>
            <person name="Xu Z."/>
            <person name="Masuda Y."/>
            <person name="Ushijima N."/>
            <person name="Hayakawa C."/>
            <person name="Shiratori Y."/>
            <person name="Senoo K."/>
        </authorList>
    </citation>
    <scope>NUCLEOTIDE SEQUENCE</scope>
    <source>
        <strain evidence="2">Red736</strain>
    </source>
</reference>